<dbReference type="Proteomes" id="UP000298493">
    <property type="component" value="Unassembled WGS sequence"/>
</dbReference>
<gene>
    <name evidence="2" type="ORF">E6O75_ATG06141</name>
</gene>
<reference evidence="2 3" key="1">
    <citation type="submission" date="2019-04" db="EMBL/GenBank/DDBJ databases">
        <title>High contiguity whole genome sequence and gene annotation resource for two Venturia nashicola isolates.</title>
        <authorList>
            <person name="Prokchorchik M."/>
            <person name="Won K."/>
            <person name="Lee Y."/>
            <person name="Choi E.D."/>
            <person name="Segonzac C."/>
            <person name="Sohn K.H."/>
        </authorList>
    </citation>
    <scope>NUCLEOTIDE SEQUENCE [LARGE SCALE GENOMIC DNA]</scope>
    <source>
        <strain evidence="2 3">PRI2</strain>
    </source>
</reference>
<proteinExistence type="predicted"/>
<accession>A0A4Z1P4L5</accession>
<evidence type="ECO:0000256" key="1">
    <source>
        <dbReference type="SAM" id="MobiDB-lite"/>
    </source>
</evidence>
<feature type="compositionally biased region" description="Basic and acidic residues" evidence="1">
    <location>
        <begin position="174"/>
        <end position="183"/>
    </location>
</feature>
<evidence type="ECO:0000313" key="3">
    <source>
        <dbReference type="Proteomes" id="UP000298493"/>
    </source>
</evidence>
<feature type="region of interest" description="Disordered" evidence="1">
    <location>
        <begin position="168"/>
        <end position="190"/>
    </location>
</feature>
<dbReference type="EMBL" id="SNSC02000013">
    <property type="protein sequence ID" value="TID19020.1"/>
    <property type="molecule type" value="Genomic_DNA"/>
</dbReference>
<feature type="region of interest" description="Disordered" evidence="1">
    <location>
        <begin position="1"/>
        <end position="81"/>
    </location>
</feature>
<feature type="compositionally biased region" description="Basic and acidic residues" evidence="1">
    <location>
        <begin position="22"/>
        <end position="32"/>
    </location>
</feature>
<organism evidence="2 3">
    <name type="scientific">Venturia nashicola</name>
    <dbReference type="NCBI Taxonomy" id="86259"/>
    <lineage>
        <taxon>Eukaryota</taxon>
        <taxon>Fungi</taxon>
        <taxon>Dikarya</taxon>
        <taxon>Ascomycota</taxon>
        <taxon>Pezizomycotina</taxon>
        <taxon>Dothideomycetes</taxon>
        <taxon>Pleosporomycetidae</taxon>
        <taxon>Venturiales</taxon>
        <taxon>Venturiaceae</taxon>
        <taxon>Venturia</taxon>
    </lineage>
</organism>
<comment type="caution">
    <text evidence="2">The sequence shown here is derived from an EMBL/GenBank/DDBJ whole genome shotgun (WGS) entry which is preliminary data.</text>
</comment>
<sequence length="190" mass="20868">MGPIRKTSAYASRTRSTGPPRKPSEDPPERKPNRNHRAGAGRNRARKRVKKDKPNNTVFTPEESEDSENMQVTAAVEQEPWPDLEPAAAFGLETRDFAPSALGARLGTAMASRRRAYSAPSASTTPIIRRGRGLSTVARIDFGAMTAEALVYTVQRAADEMDRRMRITSIEGEAPERKRKFENGGDGGTQ</sequence>
<name>A0A4Z1P4L5_9PEZI</name>
<dbReference type="AlphaFoldDB" id="A0A4Z1P4L5"/>
<feature type="compositionally biased region" description="Basic residues" evidence="1">
    <location>
        <begin position="33"/>
        <end position="51"/>
    </location>
</feature>
<evidence type="ECO:0000313" key="2">
    <source>
        <dbReference type="EMBL" id="TID19020.1"/>
    </source>
</evidence>
<protein>
    <submittedName>
        <fullName evidence="2">Uncharacterized protein</fullName>
    </submittedName>
</protein>
<keyword evidence="3" id="KW-1185">Reference proteome</keyword>